<keyword evidence="2" id="KW-1185">Reference proteome</keyword>
<dbReference type="EMBL" id="BAABGY010000008">
    <property type="protein sequence ID" value="GAA4335156.1"/>
    <property type="molecule type" value="Genomic_DNA"/>
</dbReference>
<sequence length="170" mass="19581">MRPQDIVVLLKIICLEQQSWQFKDLAYHLALSPAEISESLNRSHLAGLVDATKRKVHRLSLFEFICYGLQYVFPQMPGPMVNGVPTAHAHPYFEKHFHAEFKYIWPLPEGRARGLSIEPLYSALPKIAEQDEKLYLLLACIDIVRVGRIREIKMATNVLKQKLLIRESSE</sequence>
<evidence type="ECO:0000313" key="1">
    <source>
        <dbReference type="EMBL" id="GAA4335156.1"/>
    </source>
</evidence>
<reference evidence="2" key="1">
    <citation type="journal article" date="2019" name="Int. J. Syst. Evol. Microbiol.">
        <title>The Global Catalogue of Microorganisms (GCM) 10K type strain sequencing project: providing services to taxonomists for standard genome sequencing and annotation.</title>
        <authorList>
            <consortium name="The Broad Institute Genomics Platform"/>
            <consortium name="The Broad Institute Genome Sequencing Center for Infectious Disease"/>
            <person name="Wu L."/>
            <person name="Ma J."/>
        </authorList>
    </citation>
    <scope>NUCLEOTIDE SEQUENCE [LARGE SCALE GENOMIC DNA]</scope>
    <source>
        <strain evidence="2">JCM 17919</strain>
    </source>
</reference>
<proteinExistence type="predicted"/>
<dbReference type="Proteomes" id="UP001501725">
    <property type="component" value="Unassembled WGS sequence"/>
</dbReference>
<accession>A0ABP8H774</accession>
<protein>
    <recommendedName>
        <fullName evidence="3">Transcriptional regulator</fullName>
    </recommendedName>
</protein>
<evidence type="ECO:0000313" key="2">
    <source>
        <dbReference type="Proteomes" id="UP001501725"/>
    </source>
</evidence>
<comment type="caution">
    <text evidence="1">The sequence shown here is derived from an EMBL/GenBank/DDBJ whole genome shotgun (WGS) entry which is preliminary data.</text>
</comment>
<gene>
    <name evidence="1" type="ORF">GCM10023184_29760</name>
</gene>
<organism evidence="1 2">
    <name type="scientific">Flaviaesturariibacter amylovorans</name>
    <dbReference type="NCBI Taxonomy" id="1084520"/>
    <lineage>
        <taxon>Bacteria</taxon>
        <taxon>Pseudomonadati</taxon>
        <taxon>Bacteroidota</taxon>
        <taxon>Chitinophagia</taxon>
        <taxon>Chitinophagales</taxon>
        <taxon>Chitinophagaceae</taxon>
        <taxon>Flaviaestuariibacter</taxon>
    </lineage>
</organism>
<evidence type="ECO:0008006" key="3">
    <source>
        <dbReference type="Google" id="ProtNLM"/>
    </source>
</evidence>
<name>A0ABP8H774_9BACT</name>